<dbReference type="InterPro" id="IPR013785">
    <property type="entry name" value="Aldolase_TIM"/>
</dbReference>
<keyword evidence="3 8" id="KW-0028">Amino-acid biosynthesis</keyword>
<dbReference type="CDD" id="cd00331">
    <property type="entry name" value="IGPS"/>
    <property type="match status" value="1"/>
</dbReference>
<evidence type="ECO:0000259" key="9">
    <source>
        <dbReference type="Pfam" id="PF00218"/>
    </source>
</evidence>
<reference evidence="10 11" key="1">
    <citation type="submission" date="2024-02" db="EMBL/GenBank/DDBJ databases">
        <title>New especies of Spiribacter isolated from saline water.</title>
        <authorList>
            <person name="Leon M.J."/>
            <person name="De La Haba R."/>
            <person name="Sanchez-Porro C."/>
            <person name="Ventosa A."/>
        </authorList>
    </citation>
    <scope>NUCLEOTIDE SEQUENCE [LARGE SCALE GENOMIC DNA]</scope>
    <source>
        <strain evidence="11">ag22IC6-390</strain>
    </source>
</reference>
<evidence type="ECO:0000313" key="11">
    <source>
        <dbReference type="Proteomes" id="UP001556709"/>
    </source>
</evidence>
<feature type="domain" description="Indole-3-glycerol phosphate synthase" evidence="9">
    <location>
        <begin position="11"/>
        <end position="265"/>
    </location>
</feature>
<evidence type="ECO:0000256" key="5">
    <source>
        <dbReference type="ARBA" id="ARBA00022822"/>
    </source>
</evidence>
<keyword evidence="4 8" id="KW-0210">Decarboxylase</keyword>
<dbReference type="SUPFAM" id="SSF51366">
    <property type="entry name" value="Ribulose-phoshate binding barrel"/>
    <property type="match status" value="1"/>
</dbReference>
<dbReference type="NCBIfam" id="NF001377">
    <property type="entry name" value="PRK00278.2-4"/>
    <property type="match status" value="1"/>
</dbReference>
<name>A0ABV3TDG5_9GAMM</name>
<dbReference type="Pfam" id="PF00218">
    <property type="entry name" value="IGPS"/>
    <property type="match status" value="1"/>
</dbReference>
<gene>
    <name evidence="8 10" type="primary">trpC</name>
    <name evidence="10" type="ORF">V6X73_08110</name>
</gene>
<evidence type="ECO:0000256" key="7">
    <source>
        <dbReference type="ARBA" id="ARBA00023239"/>
    </source>
</evidence>
<evidence type="ECO:0000256" key="8">
    <source>
        <dbReference type="HAMAP-Rule" id="MF_00134"/>
    </source>
</evidence>
<dbReference type="InterPro" id="IPR045186">
    <property type="entry name" value="Indole-3-glycerol_P_synth"/>
</dbReference>
<evidence type="ECO:0000256" key="1">
    <source>
        <dbReference type="ARBA" id="ARBA00001633"/>
    </source>
</evidence>
<keyword evidence="7 8" id="KW-0456">Lyase</keyword>
<evidence type="ECO:0000256" key="2">
    <source>
        <dbReference type="ARBA" id="ARBA00004696"/>
    </source>
</evidence>
<protein>
    <recommendedName>
        <fullName evidence="8">Indole-3-glycerol phosphate synthase</fullName>
        <shortName evidence="8">IGPS</shortName>
        <ecNumber evidence="8">4.1.1.48</ecNumber>
    </recommendedName>
</protein>
<accession>A0ABV3TDG5</accession>
<comment type="pathway">
    <text evidence="2 8">Amino-acid biosynthesis; L-tryptophan biosynthesis; L-tryptophan from chorismate: step 4/5.</text>
</comment>
<comment type="caution">
    <text evidence="10">The sequence shown here is derived from an EMBL/GenBank/DDBJ whole genome shotgun (WGS) entry which is preliminary data.</text>
</comment>
<keyword evidence="5 8" id="KW-0822">Tryptophan biosynthesis</keyword>
<dbReference type="PANTHER" id="PTHR22854:SF2">
    <property type="entry name" value="INDOLE-3-GLYCEROL-PHOSPHATE SYNTHASE"/>
    <property type="match status" value="1"/>
</dbReference>
<sequence>MSALDSAPDILKRIVERKAERLEAARRARPEAALREALAEADAPRGFVAAIDARLAAGRPAVIAEAKKASPSKGVLRDPYNPAAVARSYEAGGASCLSVLTEADFFAGADAHLQAARAACTLPVIRKDFVIDPYQVIESRALGADCVLLIVAILDDARLKALHDLATELGMDVLVEVHDHDELARALAISPPLLGINNRDLRSFETDIATTTRLAAEVPNGTRLVCESGIHTRADVAQIQADGVNAFLVGEAFMRAEAPGEKLAELF</sequence>
<dbReference type="Proteomes" id="UP001556709">
    <property type="component" value="Unassembled WGS sequence"/>
</dbReference>
<dbReference type="NCBIfam" id="NF001373">
    <property type="entry name" value="PRK00278.1-6"/>
    <property type="match status" value="1"/>
</dbReference>
<evidence type="ECO:0000256" key="4">
    <source>
        <dbReference type="ARBA" id="ARBA00022793"/>
    </source>
</evidence>
<keyword evidence="6 8" id="KW-0057">Aromatic amino acid biosynthesis</keyword>
<dbReference type="RefSeq" id="WP_367959389.1">
    <property type="nucleotide sequence ID" value="NZ_JBAKFK010000004.1"/>
</dbReference>
<dbReference type="Gene3D" id="3.20.20.70">
    <property type="entry name" value="Aldolase class I"/>
    <property type="match status" value="1"/>
</dbReference>
<keyword evidence="11" id="KW-1185">Reference proteome</keyword>
<evidence type="ECO:0000313" key="10">
    <source>
        <dbReference type="EMBL" id="MEX0469687.1"/>
    </source>
</evidence>
<dbReference type="InterPro" id="IPR013798">
    <property type="entry name" value="Indole-3-glycerol_P_synth_dom"/>
</dbReference>
<comment type="catalytic activity">
    <reaction evidence="1 8">
        <text>1-(2-carboxyphenylamino)-1-deoxy-D-ribulose 5-phosphate + H(+) = (1S,2R)-1-C-(indol-3-yl)glycerol 3-phosphate + CO2 + H2O</text>
        <dbReference type="Rhea" id="RHEA:23476"/>
        <dbReference type="ChEBI" id="CHEBI:15377"/>
        <dbReference type="ChEBI" id="CHEBI:15378"/>
        <dbReference type="ChEBI" id="CHEBI:16526"/>
        <dbReference type="ChEBI" id="CHEBI:58613"/>
        <dbReference type="ChEBI" id="CHEBI:58866"/>
        <dbReference type="EC" id="4.1.1.48"/>
    </reaction>
</comment>
<dbReference type="GO" id="GO:0004425">
    <property type="term" value="F:indole-3-glycerol-phosphate synthase activity"/>
    <property type="evidence" value="ECO:0007669"/>
    <property type="project" value="UniProtKB-EC"/>
</dbReference>
<organism evidence="10 11">
    <name type="scientific">Spiribacter pallidus</name>
    <dbReference type="NCBI Taxonomy" id="1987936"/>
    <lineage>
        <taxon>Bacteria</taxon>
        <taxon>Pseudomonadati</taxon>
        <taxon>Pseudomonadota</taxon>
        <taxon>Gammaproteobacteria</taxon>
        <taxon>Chromatiales</taxon>
        <taxon>Ectothiorhodospiraceae</taxon>
        <taxon>Spiribacter</taxon>
    </lineage>
</organism>
<evidence type="ECO:0000256" key="6">
    <source>
        <dbReference type="ARBA" id="ARBA00023141"/>
    </source>
</evidence>
<evidence type="ECO:0000256" key="3">
    <source>
        <dbReference type="ARBA" id="ARBA00022605"/>
    </source>
</evidence>
<proteinExistence type="inferred from homology"/>
<comment type="similarity">
    <text evidence="8">Belongs to the TrpC family.</text>
</comment>
<dbReference type="PANTHER" id="PTHR22854">
    <property type="entry name" value="TRYPTOPHAN BIOSYNTHESIS PROTEIN"/>
    <property type="match status" value="1"/>
</dbReference>
<dbReference type="EMBL" id="JBAKFM010000004">
    <property type="protein sequence ID" value="MEX0469687.1"/>
    <property type="molecule type" value="Genomic_DNA"/>
</dbReference>
<dbReference type="HAMAP" id="MF_00134_B">
    <property type="entry name" value="IGPS_B"/>
    <property type="match status" value="1"/>
</dbReference>
<dbReference type="EC" id="4.1.1.48" evidence="8"/>
<dbReference type="InterPro" id="IPR011060">
    <property type="entry name" value="RibuloseP-bd_barrel"/>
</dbReference>